<name>A0AAV5QHF3_9ASCO</name>
<protein>
    <submittedName>
        <fullName evidence="2">Uncharacterized protein</fullName>
    </submittedName>
</protein>
<sequence length="255" mass="29488">MAYRRTVENDTQLFQERAYIIPKVVDSYLGFVGKINDLTSLLVRVNFDLSNQPASVQEQYQIEKLSGLKTKLIKQYLLLREYVISNTQHLKSLILQYKEIEAEIAKMASLKKKDRALEAEKQKIKDSLDKISANRAMTQNIERALRSMRDAKDKSFSKTELIELFDGDEAKVDEILLKLKSRQYYDKLRSRGANDVEKYSFKVKLDYSLEFLLKMNGVLEGQIEVAKSSVVSNRNAWEELSNKINSLSEKLMELA</sequence>
<accession>A0AAV5QHF3</accession>
<dbReference type="GeneID" id="90071562"/>
<proteinExistence type="predicted"/>
<gene>
    <name evidence="2" type="ORF">DASC09_009080</name>
</gene>
<evidence type="ECO:0000313" key="3">
    <source>
        <dbReference type="Proteomes" id="UP001360560"/>
    </source>
</evidence>
<organism evidence="2 3">
    <name type="scientific">Saccharomycopsis crataegensis</name>
    <dbReference type="NCBI Taxonomy" id="43959"/>
    <lineage>
        <taxon>Eukaryota</taxon>
        <taxon>Fungi</taxon>
        <taxon>Dikarya</taxon>
        <taxon>Ascomycota</taxon>
        <taxon>Saccharomycotina</taxon>
        <taxon>Saccharomycetes</taxon>
        <taxon>Saccharomycopsidaceae</taxon>
        <taxon>Saccharomycopsis</taxon>
    </lineage>
</organism>
<comment type="caution">
    <text evidence="2">The sequence shown here is derived from an EMBL/GenBank/DDBJ whole genome shotgun (WGS) entry which is preliminary data.</text>
</comment>
<feature type="coiled-coil region" evidence="1">
    <location>
        <begin position="90"/>
        <end position="154"/>
    </location>
</feature>
<reference evidence="2 3" key="1">
    <citation type="journal article" date="2023" name="Elife">
        <title>Identification of key yeast species and microbe-microbe interactions impacting larval growth of Drosophila in the wild.</title>
        <authorList>
            <person name="Mure A."/>
            <person name="Sugiura Y."/>
            <person name="Maeda R."/>
            <person name="Honda K."/>
            <person name="Sakurai N."/>
            <person name="Takahashi Y."/>
            <person name="Watada M."/>
            <person name="Katoh T."/>
            <person name="Gotoh A."/>
            <person name="Gotoh Y."/>
            <person name="Taniguchi I."/>
            <person name="Nakamura K."/>
            <person name="Hayashi T."/>
            <person name="Katayama T."/>
            <person name="Uemura T."/>
            <person name="Hattori Y."/>
        </authorList>
    </citation>
    <scope>NUCLEOTIDE SEQUENCE [LARGE SCALE GENOMIC DNA]</scope>
    <source>
        <strain evidence="2 3">SC-9</strain>
    </source>
</reference>
<keyword evidence="3" id="KW-1185">Reference proteome</keyword>
<dbReference type="Proteomes" id="UP001360560">
    <property type="component" value="Unassembled WGS sequence"/>
</dbReference>
<dbReference type="RefSeq" id="XP_064850583.1">
    <property type="nucleotide sequence ID" value="XM_064994511.1"/>
</dbReference>
<keyword evidence="1" id="KW-0175">Coiled coil</keyword>
<evidence type="ECO:0000256" key="1">
    <source>
        <dbReference type="SAM" id="Coils"/>
    </source>
</evidence>
<evidence type="ECO:0000313" key="2">
    <source>
        <dbReference type="EMBL" id="GMM33583.1"/>
    </source>
</evidence>
<dbReference type="AlphaFoldDB" id="A0AAV5QHF3"/>
<dbReference type="EMBL" id="BTFZ01000002">
    <property type="protein sequence ID" value="GMM33583.1"/>
    <property type="molecule type" value="Genomic_DNA"/>
</dbReference>